<protein>
    <submittedName>
        <fullName evidence="16">Glutamate synthase subunit alpha</fullName>
        <ecNumber evidence="16">1.4.1.13</ecNumber>
    </submittedName>
</protein>
<evidence type="ECO:0000256" key="13">
    <source>
        <dbReference type="ARBA" id="ARBA00023291"/>
    </source>
</evidence>
<dbReference type="EMBL" id="UGLH01000006">
    <property type="protein sequence ID" value="STT82234.1"/>
    <property type="molecule type" value="Genomic_DNA"/>
</dbReference>
<evidence type="ECO:0000256" key="12">
    <source>
        <dbReference type="ARBA" id="ARBA00023164"/>
    </source>
</evidence>
<keyword evidence="5" id="KW-0285">Flavoprotein</keyword>
<keyword evidence="7" id="KW-0479">Metal-binding</keyword>
<proteinExistence type="inferred from homology"/>
<dbReference type="GO" id="GO:0006537">
    <property type="term" value="P:glutamate biosynthetic process"/>
    <property type="evidence" value="ECO:0007669"/>
    <property type="project" value="UniProtKB-KW"/>
</dbReference>
<keyword evidence="8" id="KW-0315">Glutamine amidotransferase</keyword>
<dbReference type="GO" id="GO:0046872">
    <property type="term" value="F:metal ion binding"/>
    <property type="evidence" value="ECO:0007669"/>
    <property type="project" value="UniProtKB-KW"/>
</dbReference>
<dbReference type="InterPro" id="IPR013785">
    <property type="entry name" value="Aldolase_TIM"/>
</dbReference>
<keyword evidence="11" id="KW-0411">Iron-sulfur</keyword>
<dbReference type="EC" id="1.4.1.13" evidence="16"/>
<feature type="domain" description="Glutamate synthase" evidence="15">
    <location>
        <begin position="1"/>
        <end position="117"/>
    </location>
</feature>
<evidence type="ECO:0000256" key="9">
    <source>
        <dbReference type="ARBA" id="ARBA00023002"/>
    </source>
</evidence>
<dbReference type="AlphaFoldDB" id="A0A377XJV4"/>
<evidence type="ECO:0000313" key="17">
    <source>
        <dbReference type="Proteomes" id="UP000254340"/>
    </source>
</evidence>
<dbReference type="Gene3D" id="3.20.20.70">
    <property type="entry name" value="Aldolase class I"/>
    <property type="match status" value="1"/>
</dbReference>
<evidence type="ECO:0000256" key="2">
    <source>
        <dbReference type="ARBA" id="ARBA00001927"/>
    </source>
</evidence>
<dbReference type="Proteomes" id="UP000254340">
    <property type="component" value="Unassembled WGS sequence"/>
</dbReference>
<evidence type="ECO:0000259" key="15">
    <source>
        <dbReference type="Pfam" id="PF01645"/>
    </source>
</evidence>
<evidence type="ECO:0000256" key="10">
    <source>
        <dbReference type="ARBA" id="ARBA00023004"/>
    </source>
</evidence>
<keyword evidence="13" id="KW-0003">3Fe-4S</keyword>
<comment type="cofactor">
    <cofactor evidence="2">
        <name>[3Fe-4S] cluster</name>
        <dbReference type="ChEBI" id="CHEBI:21137"/>
    </cofactor>
</comment>
<evidence type="ECO:0000256" key="5">
    <source>
        <dbReference type="ARBA" id="ARBA00022630"/>
    </source>
</evidence>
<evidence type="ECO:0000256" key="3">
    <source>
        <dbReference type="ARBA" id="ARBA00009716"/>
    </source>
</evidence>
<evidence type="ECO:0000256" key="7">
    <source>
        <dbReference type="ARBA" id="ARBA00022723"/>
    </source>
</evidence>
<keyword evidence="4" id="KW-0028">Amino-acid biosynthesis</keyword>
<accession>A0A377XJV4</accession>
<evidence type="ECO:0000256" key="4">
    <source>
        <dbReference type="ARBA" id="ARBA00022605"/>
    </source>
</evidence>
<reference evidence="16 17" key="1">
    <citation type="submission" date="2018-06" db="EMBL/GenBank/DDBJ databases">
        <authorList>
            <consortium name="Pathogen Informatics"/>
            <person name="Doyle S."/>
        </authorList>
    </citation>
    <scope>NUCLEOTIDE SEQUENCE [LARGE SCALE GENOMIC DNA]</scope>
    <source>
        <strain evidence="16 17">NCTC5047</strain>
    </source>
</reference>
<comment type="similarity">
    <text evidence="3">Belongs to the glutamate synthase family.</text>
</comment>
<dbReference type="PANTHER" id="PTHR11938">
    <property type="entry name" value="FAD NADPH DEHYDROGENASE/OXIDOREDUCTASE"/>
    <property type="match status" value="1"/>
</dbReference>
<comment type="pathway">
    <text evidence="14">Amino-acid biosynthesis.</text>
</comment>
<dbReference type="PANTHER" id="PTHR11938:SF148">
    <property type="entry name" value="GLUTAMATE SYNTHASE [NADPH] LARGE CHAIN"/>
    <property type="match status" value="1"/>
</dbReference>
<evidence type="ECO:0000256" key="11">
    <source>
        <dbReference type="ARBA" id="ARBA00023014"/>
    </source>
</evidence>
<keyword evidence="9 16" id="KW-0560">Oxidoreductase</keyword>
<keyword evidence="12" id="KW-0314">Glutamate biosynthesis</keyword>
<evidence type="ECO:0000256" key="14">
    <source>
        <dbReference type="ARBA" id="ARBA00029440"/>
    </source>
</evidence>
<comment type="cofactor">
    <cofactor evidence="1">
        <name>FMN</name>
        <dbReference type="ChEBI" id="CHEBI:58210"/>
    </cofactor>
</comment>
<evidence type="ECO:0000256" key="6">
    <source>
        <dbReference type="ARBA" id="ARBA00022643"/>
    </source>
</evidence>
<keyword evidence="10" id="KW-0408">Iron</keyword>
<dbReference type="GO" id="GO:0004355">
    <property type="term" value="F:glutamate synthase (NADPH) activity"/>
    <property type="evidence" value="ECO:0007669"/>
    <property type="project" value="UniProtKB-EC"/>
</dbReference>
<dbReference type="InterPro" id="IPR050711">
    <property type="entry name" value="ET-N_metabolism_enzyme"/>
</dbReference>
<dbReference type="GO" id="GO:0051538">
    <property type="term" value="F:3 iron, 4 sulfur cluster binding"/>
    <property type="evidence" value="ECO:0007669"/>
    <property type="project" value="UniProtKB-KW"/>
</dbReference>
<sequence length="142" mass="15063">MISVKLVSEPGVGTIATGVAKAYADLITIAGYDGGTGASPLSSVKYAGCPWELGLVETQQALVANGLRHKIRLQVDGGLKTGLDIIKAAILGAESFGFGTGPMVALGCKYLRICHLKQLRYPAWRPRMTNCVRITITVCRSK</sequence>
<keyword evidence="6" id="KW-0288">FMN</keyword>
<gene>
    <name evidence="16" type="primary">gltB_3</name>
    <name evidence="16" type="ORF">NCTC5047_03183</name>
</gene>
<organism evidence="16 17">
    <name type="scientific">Klebsiella pneumoniae</name>
    <dbReference type="NCBI Taxonomy" id="573"/>
    <lineage>
        <taxon>Bacteria</taxon>
        <taxon>Pseudomonadati</taxon>
        <taxon>Pseudomonadota</taxon>
        <taxon>Gammaproteobacteria</taxon>
        <taxon>Enterobacterales</taxon>
        <taxon>Enterobacteriaceae</taxon>
        <taxon>Klebsiella/Raoultella group</taxon>
        <taxon>Klebsiella</taxon>
        <taxon>Klebsiella pneumoniae complex</taxon>
    </lineage>
</organism>
<dbReference type="Pfam" id="PF01645">
    <property type="entry name" value="Glu_synthase"/>
    <property type="match status" value="1"/>
</dbReference>
<evidence type="ECO:0000256" key="8">
    <source>
        <dbReference type="ARBA" id="ARBA00022962"/>
    </source>
</evidence>
<evidence type="ECO:0000256" key="1">
    <source>
        <dbReference type="ARBA" id="ARBA00001917"/>
    </source>
</evidence>
<dbReference type="InterPro" id="IPR002932">
    <property type="entry name" value="Glu_synthdom"/>
</dbReference>
<name>A0A377XJV4_KLEPN</name>
<dbReference type="GO" id="GO:0019676">
    <property type="term" value="P:ammonia assimilation cycle"/>
    <property type="evidence" value="ECO:0007669"/>
    <property type="project" value="TreeGrafter"/>
</dbReference>
<evidence type="ECO:0000313" key="16">
    <source>
        <dbReference type="EMBL" id="STT82234.1"/>
    </source>
</evidence>
<dbReference type="SUPFAM" id="SSF51395">
    <property type="entry name" value="FMN-linked oxidoreductases"/>
    <property type="match status" value="1"/>
</dbReference>